<feature type="domain" description="LysM" evidence="3">
    <location>
        <begin position="170"/>
        <end position="214"/>
    </location>
</feature>
<proteinExistence type="predicted"/>
<evidence type="ECO:0000313" key="5">
    <source>
        <dbReference type="Proteomes" id="UP000294689"/>
    </source>
</evidence>
<dbReference type="CDD" id="cd00118">
    <property type="entry name" value="LysM"/>
    <property type="match status" value="5"/>
</dbReference>
<evidence type="ECO:0000256" key="1">
    <source>
        <dbReference type="SAM" id="MobiDB-lite"/>
    </source>
</evidence>
<feature type="compositionally biased region" description="Acidic residues" evidence="1">
    <location>
        <begin position="300"/>
        <end position="315"/>
    </location>
</feature>
<keyword evidence="5" id="KW-1185">Reference proteome</keyword>
<dbReference type="SUPFAM" id="SSF54106">
    <property type="entry name" value="LysM domain"/>
    <property type="match status" value="5"/>
</dbReference>
<dbReference type="InterPro" id="IPR036779">
    <property type="entry name" value="LysM_dom_sf"/>
</dbReference>
<feature type="domain" description="LysM" evidence="3">
    <location>
        <begin position="94"/>
        <end position="137"/>
    </location>
</feature>
<dbReference type="GO" id="GO:0008932">
    <property type="term" value="F:lytic endotransglycosylase activity"/>
    <property type="evidence" value="ECO:0007669"/>
    <property type="project" value="TreeGrafter"/>
</dbReference>
<dbReference type="RefSeq" id="WP_133757813.1">
    <property type="nucleotide sequence ID" value="NZ_SOBW01000008.1"/>
</dbReference>
<feature type="domain" description="LysM" evidence="3">
    <location>
        <begin position="227"/>
        <end position="270"/>
    </location>
</feature>
<dbReference type="Proteomes" id="UP000294689">
    <property type="component" value="Unassembled WGS sequence"/>
</dbReference>
<accession>A0A4R7PXR2</accession>
<feature type="signal peptide" evidence="2">
    <location>
        <begin position="1"/>
        <end position="20"/>
    </location>
</feature>
<dbReference type="Gene3D" id="3.40.50.2300">
    <property type="match status" value="2"/>
</dbReference>
<keyword evidence="2" id="KW-0732">Signal</keyword>
<dbReference type="PROSITE" id="PS51782">
    <property type="entry name" value="LYSM"/>
    <property type="match status" value="5"/>
</dbReference>
<organism evidence="4 5">
    <name type="scientific">Gelidibacter sediminis</name>
    <dbReference type="NCBI Taxonomy" id="1608710"/>
    <lineage>
        <taxon>Bacteria</taxon>
        <taxon>Pseudomonadati</taxon>
        <taxon>Bacteroidota</taxon>
        <taxon>Flavobacteriia</taxon>
        <taxon>Flavobacteriales</taxon>
        <taxon>Flavobacteriaceae</taxon>
        <taxon>Gelidibacter</taxon>
    </lineage>
</organism>
<feature type="domain" description="LysM" evidence="3">
    <location>
        <begin position="357"/>
        <end position="400"/>
    </location>
</feature>
<feature type="compositionally biased region" description="Polar residues" evidence="1">
    <location>
        <begin position="332"/>
        <end position="349"/>
    </location>
</feature>
<feature type="region of interest" description="Disordered" evidence="1">
    <location>
        <begin position="289"/>
        <end position="349"/>
    </location>
</feature>
<evidence type="ECO:0000259" key="3">
    <source>
        <dbReference type="PROSITE" id="PS51782"/>
    </source>
</evidence>
<dbReference type="AlphaFoldDB" id="A0A4R7PXR2"/>
<dbReference type="Gene3D" id="3.10.350.10">
    <property type="entry name" value="LysM domain"/>
    <property type="match status" value="5"/>
</dbReference>
<dbReference type="Pfam" id="PF01476">
    <property type="entry name" value="LysM"/>
    <property type="match status" value="5"/>
</dbReference>
<dbReference type="PANTHER" id="PTHR33734">
    <property type="entry name" value="LYSM DOMAIN-CONTAINING GPI-ANCHORED PROTEIN 2"/>
    <property type="match status" value="1"/>
</dbReference>
<dbReference type="EMBL" id="SOBW01000008">
    <property type="protein sequence ID" value="TDU39757.1"/>
    <property type="molecule type" value="Genomic_DNA"/>
</dbReference>
<gene>
    <name evidence="4" type="ORF">BXY82_1787</name>
</gene>
<evidence type="ECO:0000256" key="2">
    <source>
        <dbReference type="SAM" id="SignalP"/>
    </source>
</evidence>
<feature type="domain" description="LysM" evidence="3">
    <location>
        <begin position="25"/>
        <end position="68"/>
    </location>
</feature>
<reference evidence="4 5" key="1">
    <citation type="submission" date="2019-03" db="EMBL/GenBank/DDBJ databases">
        <title>Genomic Encyclopedia of Archaeal and Bacterial Type Strains, Phase II (KMG-II): from individual species to whole genera.</title>
        <authorList>
            <person name="Goeker M."/>
        </authorList>
    </citation>
    <scope>NUCLEOTIDE SEQUENCE [LARGE SCALE GENOMIC DNA]</scope>
    <source>
        <strain evidence="4 5">DSM 28135</strain>
    </source>
</reference>
<dbReference type="InterPro" id="IPR018392">
    <property type="entry name" value="LysM"/>
</dbReference>
<dbReference type="InterPro" id="IPR028082">
    <property type="entry name" value="Peripla_BP_I"/>
</dbReference>
<feature type="compositionally biased region" description="Polar residues" evidence="1">
    <location>
        <begin position="141"/>
        <end position="155"/>
    </location>
</feature>
<evidence type="ECO:0000313" key="4">
    <source>
        <dbReference type="EMBL" id="TDU39757.1"/>
    </source>
</evidence>
<dbReference type="SUPFAM" id="SSF53822">
    <property type="entry name" value="Periplasmic binding protein-like I"/>
    <property type="match status" value="1"/>
</dbReference>
<protein>
    <submittedName>
        <fullName evidence="4">LysM domain-containing protein</fullName>
    </submittedName>
</protein>
<feature type="region of interest" description="Disordered" evidence="1">
    <location>
        <begin position="141"/>
        <end position="164"/>
    </location>
</feature>
<sequence>MKRLFVFFTLLCLSLTNVIAQENLKKHTISSGETLSSIAKKYNVTPYELQIANPGVIANLNEGDTLTIPASKIKAPVIKSISDSIRATVKQTSVSYTVKKGDTKYGLSKRFGLTIPELESQNPQIVSGLQTEQVLEIYANSNPNVPAPSTSNSNLPTSATPTRTSSSTEQFYIVKKGETLWGLSQANGLTVNELTNANTDLLSGVLKEGQRLRIPSSGQSASNTNFSTYLVQKGDSKYGLSKKYGVTIAELERENPHIRTMLMAGHTIKIPKPEAATADDTSDLITTVPENAPASKPLAEEEIAETEVERDLDEPVNEKETPTIDNVAETPQRPQTDEQTNAPTITNSDSVSDKQYINYEVKPKETLFGLAKRAGMTMPEFLELNPQLKESVQIGTIIKMPVNGAVTLSDETTPSTALRSTSRYKDLRSTAKSSELKNIIFFLPFSQTEFQNYAVNGYNFDIVSEDFKKRHLEFYKGATIAIDSLRALKLRLNVEIVETLTNQRNSKIMDLAEAHNINKYDAIVVPFYDSVEEDIADYTVERNIPVITASTIAHQSNTNNLYSALPSINQQRLKVLNYIKQNQAHIIVLSDVNRSESKAFIENHVPATDFVNIRKNGTFNEEELISKFRKNQLNVVVIDSERNSVFLSATTTMLTELSNYKLQLAVLESGLIPDGDDVSTLRFRILKMIYPSLTPAAPTENSKQFIKTYQKNYNLLPTSNVMLGFDITFDSLLRMLQQESFQHSAENDTTEYTQLKFDYEKNTLGGFSNEGIYILQYDSEANLKEAN</sequence>
<dbReference type="PANTHER" id="PTHR33734:SF22">
    <property type="entry name" value="MEMBRANE-BOUND LYTIC MUREIN TRANSGLYCOSYLASE D"/>
    <property type="match status" value="1"/>
</dbReference>
<dbReference type="SMART" id="SM00257">
    <property type="entry name" value="LysM"/>
    <property type="match status" value="5"/>
</dbReference>
<name>A0A4R7PXR2_9FLAO</name>
<feature type="chain" id="PRO_5020248805" evidence="2">
    <location>
        <begin position="21"/>
        <end position="787"/>
    </location>
</feature>
<comment type="caution">
    <text evidence="4">The sequence shown here is derived from an EMBL/GenBank/DDBJ whole genome shotgun (WGS) entry which is preliminary data.</text>
</comment>
<dbReference type="OrthoDB" id="2149800at2"/>